<keyword evidence="4" id="KW-0175">Coiled coil</keyword>
<sequence length="456" mass="52848">MSFVPQTIAIKQIPELSLELSGFIYKLRTAVITSIMSIVRSRKVADLRLTKPEWQSHNLSLWQTASDRRDGSWGMRQDAANLRNETHIQTKWDKYHNDVRLKDRIRLVQKWLEVLEETRKNALNEKKLLADCKASAESFLDSLGTNIRINAECNLLRDGRQGYELLQDDSENELKKEIELIDSIKLMLQGRCQEAWEQDYRLGEELHHLEVNMADKDSAIKIDKEALFLEQSSPGILEKFNSSASPICWEEATRLAKERLDAEAKAAEKLRNAIELAKETAKSDLQAQREATNYALRVAVHETQKARNEMEWQKRKLIEEMEKTMKEINALERALKDKEGPLKLAETRLEERTNRRGVELCCDEPQHGLGEEVLRLRKGMDMLREKINQAKAVYNSMEDQLKKIEADIADKDHSIEANMRCLDTREGLYREIGTDGETETDRNMRLFTIEKELLPK</sequence>
<dbReference type="PANTHER" id="PTHR19960">
    <property type="entry name" value="TEKTIN"/>
    <property type="match status" value="1"/>
</dbReference>
<dbReference type="Proteomes" id="UP000792457">
    <property type="component" value="Unassembled WGS sequence"/>
</dbReference>
<evidence type="ECO:0000256" key="2">
    <source>
        <dbReference type="ARBA" id="ARBA00022490"/>
    </source>
</evidence>
<dbReference type="GO" id="GO:0060294">
    <property type="term" value="P:cilium movement involved in cell motility"/>
    <property type="evidence" value="ECO:0007669"/>
    <property type="project" value="UniProtKB-UniRule"/>
</dbReference>
<reference evidence="5" key="1">
    <citation type="submission" date="2013-04" db="EMBL/GenBank/DDBJ databases">
        <authorList>
            <person name="Qu J."/>
            <person name="Murali S.C."/>
            <person name="Bandaranaike D."/>
            <person name="Bellair M."/>
            <person name="Blankenburg K."/>
            <person name="Chao H."/>
            <person name="Dinh H."/>
            <person name="Doddapaneni H."/>
            <person name="Downs B."/>
            <person name="Dugan-Rocha S."/>
            <person name="Elkadiri S."/>
            <person name="Gnanaolivu R.D."/>
            <person name="Hernandez B."/>
            <person name="Javaid M."/>
            <person name="Jayaseelan J.C."/>
            <person name="Lee S."/>
            <person name="Li M."/>
            <person name="Ming W."/>
            <person name="Munidasa M."/>
            <person name="Muniz J."/>
            <person name="Nguyen L."/>
            <person name="Ongeri F."/>
            <person name="Osuji N."/>
            <person name="Pu L.-L."/>
            <person name="Puazo M."/>
            <person name="Qu C."/>
            <person name="Quiroz J."/>
            <person name="Raj R."/>
            <person name="Weissenberger G."/>
            <person name="Xin Y."/>
            <person name="Zou X."/>
            <person name="Han Y."/>
            <person name="Richards S."/>
            <person name="Worley K."/>
            <person name="Muzny D."/>
            <person name="Gibbs R."/>
        </authorList>
    </citation>
    <scope>NUCLEOTIDE SEQUENCE</scope>
    <source>
        <strain evidence="5">Sampled in the wild</strain>
    </source>
</reference>
<dbReference type="GO" id="GO:0005930">
    <property type="term" value="C:axoneme"/>
    <property type="evidence" value="ECO:0007669"/>
    <property type="project" value="UniProtKB-SubCell"/>
</dbReference>
<feature type="coiled-coil region" evidence="4">
    <location>
        <begin position="380"/>
        <end position="414"/>
    </location>
</feature>
<feature type="coiled-coil region" evidence="4">
    <location>
        <begin position="257"/>
        <end position="338"/>
    </location>
</feature>
<comment type="subcellular location">
    <subcellularLocation>
        <location evidence="3">Cytoplasm</location>
        <location evidence="3">Cytoskeleton</location>
        <location evidence="3">Cilium axoneme</location>
    </subcellularLocation>
</comment>
<dbReference type="InterPro" id="IPR048256">
    <property type="entry name" value="Tektin-like"/>
</dbReference>
<evidence type="ECO:0000313" key="5">
    <source>
        <dbReference type="EMBL" id="KAG8230197.1"/>
    </source>
</evidence>
<organism evidence="5 6">
    <name type="scientific">Ladona fulva</name>
    <name type="common">Scarce chaser dragonfly</name>
    <name type="synonym">Libellula fulva</name>
    <dbReference type="NCBI Taxonomy" id="123851"/>
    <lineage>
        <taxon>Eukaryota</taxon>
        <taxon>Metazoa</taxon>
        <taxon>Ecdysozoa</taxon>
        <taxon>Arthropoda</taxon>
        <taxon>Hexapoda</taxon>
        <taxon>Insecta</taxon>
        <taxon>Pterygota</taxon>
        <taxon>Palaeoptera</taxon>
        <taxon>Odonata</taxon>
        <taxon>Epiprocta</taxon>
        <taxon>Anisoptera</taxon>
        <taxon>Libelluloidea</taxon>
        <taxon>Libellulidae</taxon>
        <taxon>Ladona</taxon>
    </lineage>
</organism>
<name>A0A8K0P230_LADFU</name>
<dbReference type="PANTHER" id="PTHR19960:SF7">
    <property type="entry name" value="TEKTIN"/>
    <property type="match status" value="1"/>
</dbReference>
<gene>
    <name evidence="5" type="ORF">J437_LFUL009877</name>
</gene>
<evidence type="ECO:0000256" key="3">
    <source>
        <dbReference type="RuleBase" id="RU367040"/>
    </source>
</evidence>
<reference evidence="5" key="2">
    <citation type="submission" date="2017-10" db="EMBL/GenBank/DDBJ databases">
        <title>Ladona fulva Genome sequencing and assembly.</title>
        <authorList>
            <person name="Murali S."/>
            <person name="Richards S."/>
            <person name="Bandaranaike D."/>
            <person name="Bellair M."/>
            <person name="Blankenburg K."/>
            <person name="Chao H."/>
            <person name="Dinh H."/>
            <person name="Doddapaneni H."/>
            <person name="Dugan-Rocha S."/>
            <person name="Elkadiri S."/>
            <person name="Gnanaolivu R."/>
            <person name="Hernandez B."/>
            <person name="Skinner E."/>
            <person name="Javaid M."/>
            <person name="Lee S."/>
            <person name="Li M."/>
            <person name="Ming W."/>
            <person name="Munidasa M."/>
            <person name="Muniz J."/>
            <person name="Nguyen L."/>
            <person name="Hughes D."/>
            <person name="Osuji N."/>
            <person name="Pu L.-L."/>
            <person name="Puazo M."/>
            <person name="Qu C."/>
            <person name="Quiroz J."/>
            <person name="Raj R."/>
            <person name="Weissenberger G."/>
            <person name="Xin Y."/>
            <person name="Zou X."/>
            <person name="Han Y."/>
            <person name="Worley K."/>
            <person name="Muzny D."/>
            <person name="Gibbs R."/>
        </authorList>
    </citation>
    <scope>NUCLEOTIDE SEQUENCE</scope>
    <source>
        <strain evidence="5">Sampled in the wild</strain>
    </source>
</reference>
<comment type="similarity">
    <text evidence="1 3">Belongs to the tektin family.</text>
</comment>
<dbReference type="GO" id="GO:0015630">
    <property type="term" value="C:microtubule cytoskeleton"/>
    <property type="evidence" value="ECO:0007669"/>
    <property type="project" value="UniProtKB-UniRule"/>
</dbReference>
<keyword evidence="3" id="KW-0966">Cell projection</keyword>
<keyword evidence="2" id="KW-0963">Cytoplasm</keyword>
<dbReference type="EMBL" id="KZ308470">
    <property type="protein sequence ID" value="KAG8230197.1"/>
    <property type="molecule type" value="Genomic_DNA"/>
</dbReference>
<keyword evidence="3" id="KW-0282">Flagellum</keyword>
<accession>A0A8K0P230</accession>
<evidence type="ECO:0000313" key="6">
    <source>
        <dbReference type="Proteomes" id="UP000792457"/>
    </source>
</evidence>
<dbReference type="GO" id="GO:0060271">
    <property type="term" value="P:cilium assembly"/>
    <property type="evidence" value="ECO:0007669"/>
    <property type="project" value="UniProtKB-UniRule"/>
</dbReference>
<dbReference type="GO" id="GO:0005634">
    <property type="term" value="C:nucleus"/>
    <property type="evidence" value="ECO:0007669"/>
    <property type="project" value="TreeGrafter"/>
</dbReference>
<proteinExistence type="inferred from homology"/>
<keyword evidence="6" id="KW-1185">Reference proteome</keyword>
<dbReference type="InterPro" id="IPR000435">
    <property type="entry name" value="Tektins"/>
</dbReference>
<evidence type="ECO:0000256" key="1">
    <source>
        <dbReference type="ARBA" id="ARBA00007209"/>
    </source>
</evidence>
<dbReference type="AlphaFoldDB" id="A0A8K0P230"/>
<protein>
    <recommendedName>
        <fullName evidence="3">Tektin</fullName>
    </recommendedName>
</protein>
<dbReference type="PRINTS" id="PR00511">
    <property type="entry name" value="TEKTIN"/>
</dbReference>
<dbReference type="OrthoDB" id="440745at2759"/>
<dbReference type="Pfam" id="PF03148">
    <property type="entry name" value="Tektin"/>
    <property type="match status" value="1"/>
</dbReference>
<evidence type="ECO:0000256" key="4">
    <source>
        <dbReference type="SAM" id="Coils"/>
    </source>
</evidence>
<keyword evidence="3" id="KW-0969">Cilium</keyword>
<comment type="caution">
    <text evidence="5">The sequence shown here is derived from an EMBL/GenBank/DDBJ whole genome shotgun (WGS) entry which is preliminary data.</text>
</comment>